<feature type="non-terminal residue" evidence="2">
    <location>
        <position position="1"/>
    </location>
</feature>
<dbReference type="OrthoDB" id="3899402at2759"/>
<dbReference type="AlphaFoldDB" id="A0A9P8K8P6"/>
<gene>
    <name evidence="2" type="ORF">KCV03_g4178</name>
</gene>
<accession>A0A9P8K8P6</accession>
<name>A0A9P8K8P6_AURME</name>
<comment type="caution">
    <text evidence="2">The sequence shown here is derived from an EMBL/GenBank/DDBJ whole genome shotgun (WGS) entry which is preliminary data.</text>
</comment>
<feature type="chain" id="PRO_5040418450" evidence="1">
    <location>
        <begin position="27"/>
        <end position="318"/>
    </location>
</feature>
<keyword evidence="1" id="KW-0732">Signal</keyword>
<dbReference type="Proteomes" id="UP000767238">
    <property type="component" value="Unassembled WGS sequence"/>
</dbReference>
<feature type="signal peptide" evidence="1">
    <location>
        <begin position="1"/>
        <end position="26"/>
    </location>
</feature>
<reference evidence="2" key="1">
    <citation type="journal article" date="2021" name="J Fungi (Basel)">
        <title>Virulence traits and population genomics of the black yeast Aureobasidium melanogenum.</title>
        <authorList>
            <person name="Cernosa A."/>
            <person name="Sun X."/>
            <person name="Gostincar C."/>
            <person name="Fang C."/>
            <person name="Gunde-Cimerman N."/>
            <person name="Song Z."/>
        </authorList>
    </citation>
    <scope>NUCLEOTIDE SEQUENCE</scope>
    <source>
        <strain evidence="2">EXF-8016</strain>
    </source>
</reference>
<evidence type="ECO:0000313" key="3">
    <source>
        <dbReference type="Proteomes" id="UP000767238"/>
    </source>
</evidence>
<protein>
    <submittedName>
        <fullName evidence="2">Uncharacterized protein</fullName>
    </submittedName>
</protein>
<evidence type="ECO:0000256" key="1">
    <source>
        <dbReference type="SAM" id="SignalP"/>
    </source>
</evidence>
<evidence type="ECO:0000313" key="2">
    <source>
        <dbReference type="EMBL" id="KAH0223602.1"/>
    </source>
</evidence>
<sequence length="318" mass="35878">MRLRFRPDFLSITLLALFATGTIVFATTETSSASSQDNNGYLAPLYNDCRDDNPKCGIREGAYMVALHGFYRISSHLAFLERTLKRDPTVNWQANWDDDAKSAFYTVKNVTKDELEAIRKDPGVYEDPLHLNWLPSPRSTSYAIMQAWYRSIIVAIAALALFTTAHTTASSVTAISSDNTTYLAPLYESCPANSSTCGTIDGKYTVMLRKGYKPSSHLNYISKTIHTDAVKDWQLKWLNEQFYLASNVSTDSLHLLRQDPGVEEIEEGSWFEMDEVDRCQNPAFSEDETKQCYDAGPFDACKNEILSEDEMWICGKTP</sequence>
<dbReference type="EMBL" id="JAHFYH010000024">
    <property type="protein sequence ID" value="KAH0223602.1"/>
    <property type="molecule type" value="Genomic_DNA"/>
</dbReference>
<proteinExistence type="predicted"/>
<organism evidence="2 3">
    <name type="scientific">Aureobasidium melanogenum</name>
    <name type="common">Aureobasidium pullulans var. melanogenum</name>
    <dbReference type="NCBI Taxonomy" id="46634"/>
    <lineage>
        <taxon>Eukaryota</taxon>
        <taxon>Fungi</taxon>
        <taxon>Dikarya</taxon>
        <taxon>Ascomycota</taxon>
        <taxon>Pezizomycotina</taxon>
        <taxon>Dothideomycetes</taxon>
        <taxon>Dothideomycetidae</taxon>
        <taxon>Dothideales</taxon>
        <taxon>Saccotheciaceae</taxon>
        <taxon>Aureobasidium</taxon>
    </lineage>
</organism>
<reference evidence="2" key="2">
    <citation type="submission" date="2021-08" db="EMBL/GenBank/DDBJ databases">
        <authorList>
            <person name="Gostincar C."/>
            <person name="Sun X."/>
            <person name="Song Z."/>
            <person name="Gunde-Cimerman N."/>
        </authorList>
    </citation>
    <scope>NUCLEOTIDE SEQUENCE</scope>
    <source>
        <strain evidence="2">EXF-8016</strain>
    </source>
</reference>